<keyword evidence="4" id="KW-0479">Metal-binding</keyword>
<evidence type="ECO:0000256" key="1">
    <source>
        <dbReference type="ARBA" id="ARBA00001947"/>
    </source>
</evidence>
<dbReference type="GO" id="GO:0070006">
    <property type="term" value="F:metalloaminopeptidase activity"/>
    <property type="evidence" value="ECO:0007669"/>
    <property type="project" value="TreeGrafter"/>
</dbReference>
<dbReference type="InterPro" id="IPR024571">
    <property type="entry name" value="ERAP1-like_C_dom"/>
</dbReference>
<feature type="domain" description="ERAP1-like C-terminal" evidence="9">
    <location>
        <begin position="300"/>
        <end position="413"/>
    </location>
</feature>
<evidence type="ECO:0000256" key="5">
    <source>
        <dbReference type="ARBA" id="ARBA00022801"/>
    </source>
</evidence>
<dbReference type="Pfam" id="PF01433">
    <property type="entry name" value="Peptidase_M1"/>
    <property type="match status" value="1"/>
</dbReference>
<evidence type="ECO:0000256" key="3">
    <source>
        <dbReference type="ARBA" id="ARBA00022670"/>
    </source>
</evidence>
<keyword evidence="5" id="KW-0378">Hydrolase</keyword>
<dbReference type="GO" id="GO:0042277">
    <property type="term" value="F:peptide binding"/>
    <property type="evidence" value="ECO:0007669"/>
    <property type="project" value="TreeGrafter"/>
</dbReference>
<keyword evidence="7" id="KW-0482">Metalloprotease</keyword>
<dbReference type="Gene3D" id="2.60.40.1910">
    <property type="match status" value="1"/>
</dbReference>
<keyword evidence="11" id="KW-1185">Reference proteome</keyword>
<dbReference type="STRING" id="34508.A0A4U5LRD7"/>
<reference evidence="10 11" key="2">
    <citation type="journal article" date="2019" name="G3 (Bethesda)">
        <title>Hybrid Assembly of the Genome of the Entomopathogenic Nematode Steinernema carpocapsae Identifies the X-Chromosome.</title>
        <authorList>
            <person name="Serra L."/>
            <person name="Macchietto M."/>
            <person name="Macias-Munoz A."/>
            <person name="McGill C.J."/>
            <person name="Rodriguez I.M."/>
            <person name="Rodriguez B."/>
            <person name="Murad R."/>
            <person name="Mortazavi A."/>
        </authorList>
    </citation>
    <scope>NUCLEOTIDE SEQUENCE [LARGE SCALE GENOMIC DNA]</scope>
    <source>
        <strain evidence="10 11">ALL</strain>
    </source>
</reference>
<dbReference type="GO" id="GO:0008270">
    <property type="term" value="F:zinc ion binding"/>
    <property type="evidence" value="ECO:0007669"/>
    <property type="project" value="InterPro"/>
</dbReference>
<dbReference type="SUPFAM" id="SSF55486">
    <property type="entry name" value="Metalloproteases ('zincins'), catalytic domain"/>
    <property type="match status" value="1"/>
</dbReference>
<dbReference type="InterPro" id="IPR027268">
    <property type="entry name" value="Peptidase_M4/M1_CTD_sf"/>
</dbReference>
<dbReference type="Pfam" id="PF11838">
    <property type="entry name" value="ERAP1_C"/>
    <property type="match status" value="1"/>
</dbReference>
<keyword evidence="3" id="KW-0645">Protease</keyword>
<evidence type="ECO:0000256" key="7">
    <source>
        <dbReference type="ARBA" id="ARBA00023049"/>
    </source>
</evidence>
<evidence type="ECO:0000313" key="10">
    <source>
        <dbReference type="EMBL" id="TKR58547.1"/>
    </source>
</evidence>
<evidence type="ECO:0000256" key="6">
    <source>
        <dbReference type="ARBA" id="ARBA00022833"/>
    </source>
</evidence>
<sequence>MRHEVPKVDIVCVPYFYGAIEHWGLVTFREDAIFIDRNNEKDLRMTYDFIGHEIAHYFYGNLVTMKRWDTYWLKEAMVSYLHINFTENYRPDLEATKNWMLDLNFEVKKAEMKPESFVVQPNEFPEDIVGFYRKHEMMFYDKAAALLRMLHHYMLRKNPEQDLFVTALKVFLKKHQFGVVDDKDFWTVMKDVSGEDIESMMTGWMTQKGFPKVEVVLTEERKTRQLILTQKRFLVDKESDPDHALWDIPVEFYYWKPGCSDCHKNGQIFRFKNITKKLFLSPASGYRSNSAKVYMEPFPILNPGQYGYYIVKYDQKLIAKIIKVFPKLDDASKIGILSDSSYLVKTEDYKIGQFLDLLTQTAQDQSNLVLAAAGHAVVTVRDWLLEEFQQNPAVYEYSKAVLSIFKPSMASNGTRDTVERINQVVIPNTDYILDNCLIKGFGFYIRGNKSSEQIISEFFELVKEKNVTKSALKGVFDIYECYSCKEETRKSVWEEFLKHFDSILAIFETATEEEASNLGKIVKTVILKAGNFEALKAFKANYTKAIELIKPQLDEVARIMDKATDQSKSIEKWMARWERKFH</sequence>
<dbReference type="GO" id="GO:0016020">
    <property type="term" value="C:membrane"/>
    <property type="evidence" value="ECO:0007669"/>
    <property type="project" value="TreeGrafter"/>
</dbReference>
<comment type="similarity">
    <text evidence="2">Belongs to the peptidase M1 family.</text>
</comment>
<dbReference type="PRINTS" id="PR00756">
    <property type="entry name" value="ALADIPTASE"/>
</dbReference>
<feature type="domain" description="Peptidase M1 membrane alanine aminopeptidase" evidence="8">
    <location>
        <begin position="3"/>
        <end position="204"/>
    </location>
</feature>
<evidence type="ECO:0000256" key="4">
    <source>
        <dbReference type="ARBA" id="ARBA00022723"/>
    </source>
</evidence>
<dbReference type="InterPro" id="IPR014782">
    <property type="entry name" value="Peptidase_M1_dom"/>
</dbReference>
<organism evidence="10 11">
    <name type="scientific">Steinernema carpocapsae</name>
    <name type="common">Entomopathogenic nematode</name>
    <dbReference type="NCBI Taxonomy" id="34508"/>
    <lineage>
        <taxon>Eukaryota</taxon>
        <taxon>Metazoa</taxon>
        <taxon>Ecdysozoa</taxon>
        <taxon>Nematoda</taxon>
        <taxon>Chromadorea</taxon>
        <taxon>Rhabditida</taxon>
        <taxon>Tylenchina</taxon>
        <taxon>Panagrolaimomorpha</taxon>
        <taxon>Strongyloidoidea</taxon>
        <taxon>Steinernematidae</taxon>
        <taxon>Steinernema</taxon>
    </lineage>
</organism>
<dbReference type="InterPro" id="IPR050344">
    <property type="entry name" value="Peptidase_M1_aminopeptidases"/>
</dbReference>
<dbReference type="PANTHER" id="PTHR11533:SF299">
    <property type="entry name" value="AMINOPEPTIDASE"/>
    <property type="match status" value="1"/>
</dbReference>
<evidence type="ECO:0000256" key="2">
    <source>
        <dbReference type="ARBA" id="ARBA00010136"/>
    </source>
</evidence>
<evidence type="ECO:0000259" key="9">
    <source>
        <dbReference type="Pfam" id="PF11838"/>
    </source>
</evidence>
<reference evidence="10 11" key="1">
    <citation type="journal article" date="2015" name="Genome Biol.">
        <title>Comparative genomics of Steinernema reveals deeply conserved gene regulatory networks.</title>
        <authorList>
            <person name="Dillman A.R."/>
            <person name="Macchietto M."/>
            <person name="Porter C.F."/>
            <person name="Rogers A."/>
            <person name="Williams B."/>
            <person name="Antoshechkin I."/>
            <person name="Lee M.M."/>
            <person name="Goodwin Z."/>
            <person name="Lu X."/>
            <person name="Lewis E.E."/>
            <person name="Goodrich-Blair H."/>
            <person name="Stock S.P."/>
            <person name="Adams B.J."/>
            <person name="Sternberg P.W."/>
            <person name="Mortazavi A."/>
        </authorList>
    </citation>
    <scope>NUCLEOTIDE SEQUENCE [LARGE SCALE GENOMIC DNA]</scope>
    <source>
        <strain evidence="10 11">ALL</strain>
    </source>
</reference>
<dbReference type="GO" id="GO:0006508">
    <property type="term" value="P:proteolysis"/>
    <property type="evidence" value="ECO:0007669"/>
    <property type="project" value="UniProtKB-KW"/>
</dbReference>
<dbReference type="PANTHER" id="PTHR11533">
    <property type="entry name" value="PROTEASE M1 ZINC METALLOPROTEASE"/>
    <property type="match status" value="1"/>
</dbReference>
<dbReference type="GO" id="GO:0005737">
    <property type="term" value="C:cytoplasm"/>
    <property type="evidence" value="ECO:0007669"/>
    <property type="project" value="TreeGrafter"/>
</dbReference>
<dbReference type="AlphaFoldDB" id="A0A4U5LRD7"/>
<comment type="cofactor">
    <cofactor evidence="1">
        <name>Zn(2+)</name>
        <dbReference type="ChEBI" id="CHEBI:29105"/>
    </cofactor>
</comment>
<protein>
    <recommendedName>
        <fullName evidence="12">Peptidase M1 membrane alanine aminopeptidase domain-containing protein</fullName>
    </recommendedName>
</protein>
<gene>
    <name evidence="10" type="ORF">L596_029976</name>
</gene>
<proteinExistence type="inferred from homology"/>
<evidence type="ECO:0000313" key="11">
    <source>
        <dbReference type="Proteomes" id="UP000298663"/>
    </source>
</evidence>
<dbReference type="EMBL" id="AZBU02000013">
    <property type="protein sequence ID" value="TKR58547.1"/>
    <property type="molecule type" value="Genomic_DNA"/>
</dbReference>
<keyword evidence="6" id="KW-0862">Zinc</keyword>
<accession>A0A4U5LRD7</accession>
<name>A0A4U5LRD7_STECR</name>
<dbReference type="GO" id="GO:0005615">
    <property type="term" value="C:extracellular space"/>
    <property type="evidence" value="ECO:0007669"/>
    <property type="project" value="TreeGrafter"/>
</dbReference>
<evidence type="ECO:0008006" key="12">
    <source>
        <dbReference type="Google" id="ProtNLM"/>
    </source>
</evidence>
<dbReference type="GO" id="GO:0043171">
    <property type="term" value="P:peptide catabolic process"/>
    <property type="evidence" value="ECO:0007669"/>
    <property type="project" value="TreeGrafter"/>
</dbReference>
<dbReference type="Proteomes" id="UP000298663">
    <property type="component" value="Unassembled WGS sequence"/>
</dbReference>
<comment type="caution">
    <text evidence="10">The sequence shown here is derived from an EMBL/GenBank/DDBJ whole genome shotgun (WGS) entry which is preliminary data.</text>
</comment>
<evidence type="ECO:0000259" key="8">
    <source>
        <dbReference type="Pfam" id="PF01433"/>
    </source>
</evidence>
<dbReference type="Gene3D" id="1.10.390.10">
    <property type="entry name" value="Neutral Protease Domain 2"/>
    <property type="match status" value="1"/>
</dbReference>
<dbReference type="InterPro" id="IPR001930">
    <property type="entry name" value="Peptidase_M1"/>
</dbReference>